<name>A0A834TPF5_9FABA</name>
<dbReference type="AlphaFoldDB" id="A0A834TPF5"/>
<dbReference type="EMBL" id="JAAIUW010000007">
    <property type="protein sequence ID" value="KAF7824756.1"/>
    <property type="molecule type" value="Genomic_DNA"/>
</dbReference>
<dbReference type="Proteomes" id="UP000634136">
    <property type="component" value="Unassembled WGS sequence"/>
</dbReference>
<proteinExistence type="predicted"/>
<evidence type="ECO:0000313" key="2">
    <source>
        <dbReference type="Proteomes" id="UP000634136"/>
    </source>
</evidence>
<gene>
    <name evidence="1" type="ORF">G2W53_022900</name>
</gene>
<protein>
    <submittedName>
        <fullName evidence="1">ABC transporter C family member 3</fullName>
    </submittedName>
</protein>
<organism evidence="1 2">
    <name type="scientific">Senna tora</name>
    <dbReference type="NCBI Taxonomy" id="362788"/>
    <lineage>
        <taxon>Eukaryota</taxon>
        <taxon>Viridiplantae</taxon>
        <taxon>Streptophyta</taxon>
        <taxon>Embryophyta</taxon>
        <taxon>Tracheophyta</taxon>
        <taxon>Spermatophyta</taxon>
        <taxon>Magnoliopsida</taxon>
        <taxon>eudicotyledons</taxon>
        <taxon>Gunneridae</taxon>
        <taxon>Pentapetalae</taxon>
        <taxon>rosids</taxon>
        <taxon>fabids</taxon>
        <taxon>Fabales</taxon>
        <taxon>Fabaceae</taxon>
        <taxon>Caesalpinioideae</taxon>
        <taxon>Cassia clade</taxon>
        <taxon>Senna</taxon>
    </lineage>
</organism>
<sequence>MMIFRSLCNGTASGGGSGSDSDNDNGDIEQEMKICSRAIFLVNHIPQELLDHTHIYENDVTDFKGNQINAAWSVFRLSPYVTAKAAMPSKNSEKRCNYLPSFTMSGEMVSEKCCITGASHIPTNRDNSRADFEIRPLGVASKKDMGARKKERCNLLKSMVAVLYPTMKRIIVLARLQKELPIAKATKTTISVKLPTGGSIVAEAGVAQAIQ</sequence>
<reference evidence="1" key="1">
    <citation type="submission" date="2020-09" db="EMBL/GenBank/DDBJ databases">
        <title>Genome-Enabled Discovery of Anthraquinone Biosynthesis in Senna tora.</title>
        <authorList>
            <person name="Kang S.-H."/>
            <person name="Pandey R.P."/>
            <person name="Lee C.-M."/>
            <person name="Sim J.-S."/>
            <person name="Jeong J.-T."/>
            <person name="Choi B.-S."/>
            <person name="Jung M."/>
            <person name="Ginzburg D."/>
            <person name="Zhao K."/>
            <person name="Won S.Y."/>
            <person name="Oh T.-J."/>
            <person name="Yu Y."/>
            <person name="Kim N.-H."/>
            <person name="Lee O.R."/>
            <person name="Lee T.-H."/>
            <person name="Bashyal P."/>
            <person name="Kim T.-S."/>
            <person name="Lee W.-H."/>
            <person name="Kawkins C."/>
            <person name="Kim C.-K."/>
            <person name="Kim J.S."/>
            <person name="Ahn B.O."/>
            <person name="Rhee S.Y."/>
            <person name="Sohng J.K."/>
        </authorList>
    </citation>
    <scope>NUCLEOTIDE SEQUENCE</scope>
    <source>
        <tissue evidence="1">Leaf</tissue>
    </source>
</reference>
<comment type="caution">
    <text evidence="1">The sequence shown here is derived from an EMBL/GenBank/DDBJ whole genome shotgun (WGS) entry which is preliminary data.</text>
</comment>
<accession>A0A834TPF5</accession>
<evidence type="ECO:0000313" key="1">
    <source>
        <dbReference type="EMBL" id="KAF7824756.1"/>
    </source>
</evidence>
<keyword evidence="2" id="KW-1185">Reference proteome</keyword>